<accession>A0A7C3ZQQ3</accession>
<dbReference type="AlphaFoldDB" id="A0A7C3ZQQ3"/>
<dbReference type="EMBL" id="DSPX01000258">
    <property type="protein sequence ID" value="HGG03804.1"/>
    <property type="molecule type" value="Genomic_DNA"/>
</dbReference>
<evidence type="ECO:0000313" key="2">
    <source>
        <dbReference type="EMBL" id="HGG03804.1"/>
    </source>
</evidence>
<organism evidence="2">
    <name type="scientific">Planktothricoides sp. SpSt-374</name>
    <dbReference type="NCBI Taxonomy" id="2282167"/>
    <lineage>
        <taxon>Bacteria</taxon>
        <taxon>Bacillati</taxon>
        <taxon>Cyanobacteriota</taxon>
        <taxon>Cyanophyceae</taxon>
        <taxon>Oscillatoriophycideae</taxon>
        <taxon>Oscillatoriales</taxon>
        <taxon>Oscillatoriaceae</taxon>
        <taxon>Planktothricoides</taxon>
    </lineage>
</organism>
<sequence>MKAFTDRSHSQGLQESIFAEALGVGNGAASASAVPASTDGEENVGRSGQSDAPAVSYPTIPSPVPPKNVMRGSQGDLAANPETTGIDSVEPEVSWFREMAGEEDGGDGHLASTGDKAQKKYHTRPGEIPAVQERYYALLKRRLKTEIQQHPPLFPWETDDIFEYEAEILDSSAGEIVPTKRVWLPQLHSLNLPVPLPEQILAQLFALTNKLINSSLREGEMLVRAVESLFPGQTAELNNLARLTIASPVRSAATVGERLSKTALGLPDRYDEANPTQQMLLSLLAAREMVGALTINLSPTRPCQERQWLTAAGMLKLEVSYQQSSLKVRACLPDGGRLYLSGDKQVQTANHTHTRERGERGWVSLELGGAQPEQTYSLEIQLASGEQFEPLTFAISVTAAEF</sequence>
<evidence type="ECO:0000256" key="1">
    <source>
        <dbReference type="SAM" id="MobiDB-lite"/>
    </source>
</evidence>
<name>A0A7C3ZQQ3_9CYAN</name>
<comment type="caution">
    <text evidence="2">The sequence shown here is derived from an EMBL/GenBank/DDBJ whole genome shotgun (WGS) entry which is preliminary data.</text>
</comment>
<gene>
    <name evidence="2" type="ORF">ENR15_25005</name>
</gene>
<feature type="region of interest" description="Disordered" evidence="1">
    <location>
        <begin position="103"/>
        <end position="122"/>
    </location>
</feature>
<reference evidence="2" key="1">
    <citation type="journal article" date="2020" name="mSystems">
        <title>Genome- and Community-Level Interaction Insights into Carbon Utilization and Element Cycling Functions of Hydrothermarchaeota in Hydrothermal Sediment.</title>
        <authorList>
            <person name="Zhou Z."/>
            <person name="Liu Y."/>
            <person name="Xu W."/>
            <person name="Pan J."/>
            <person name="Luo Z.H."/>
            <person name="Li M."/>
        </authorList>
    </citation>
    <scope>NUCLEOTIDE SEQUENCE [LARGE SCALE GENOMIC DNA]</scope>
    <source>
        <strain evidence="2">SpSt-374</strain>
    </source>
</reference>
<feature type="region of interest" description="Disordered" evidence="1">
    <location>
        <begin position="27"/>
        <end position="69"/>
    </location>
</feature>
<proteinExistence type="predicted"/>
<protein>
    <submittedName>
        <fullName evidence="2">PatU</fullName>
    </submittedName>
</protein>
<feature type="compositionally biased region" description="Low complexity" evidence="1">
    <location>
        <begin position="27"/>
        <end position="37"/>
    </location>
</feature>